<dbReference type="AlphaFoldDB" id="A0A4Y9QST6"/>
<protein>
    <submittedName>
        <fullName evidence="3">SHOCT domain-containing protein</fullName>
    </submittedName>
</protein>
<feature type="domain" description="SHOCT" evidence="2">
    <location>
        <begin position="86"/>
        <end position="113"/>
    </location>
</feature>
<comment type="caution">
    <text evidence="3">The sequence shown here is derived from an EMBL/GenBank/DDBJ whole genome shotgun (WGS) entry which is preliminary data.</text>
</comment>
<name>A0A4Y9QST6_9MICO</name>
<dbReference type="InterPro" id="IPR018649">
    <property type="entry name" value="SHOCT"/>
</dbReference>
<keyword evidence="4" id="KW-1185">Reference proteome</keyword>
<dbReference type="RefSeq" id="WP_135121205.1">
    <property type="nucleotide sequence ID" value="NZ_SPQZ01000006.1"/>
</dbReference>
<sequence>MLIGRRFGRPGLIGTVARTAVITGTAAMTAGAIAHHQQQKYATQQDADAYEREQEPEQYGSVTQVAAPAAAPAQAPASGATDPLIDKINQLAALHASGVLTDTEFSEAKAKLLAG</sequence>
<dbReference type="EMBL" id="SPQZ01000006">
    <property type="protein sequence ID" value="TFV95257.1"/>
    <property type="molecule type" value="Genomic_DNA"/>
</dbReference>
<reference evidence="3 4" key="1">
    <citation type="journal article" date="2018" name="J. Microbiol.">
        <title>Leifsonia flava sp. nov., a novel actinobacterium isolated from the rhizosphere of Aquilegia viridiflora.</title>
        <authorList>
            <person name="Cai Y."/>
            <person name="Tao W.Z."/>
            <person name="Ma Y.J."/>
            <person name="Cheng J."/>
            <person name="Zhang M.Y."/>
            <person name="Zhang Y.X."/>
        </authorList>
    </citation>
    <scope>NUCLEOTIDE SEQUENCE [LARGE SCALE GENOMIC DNA]</scope>
    <source>
        <strain evidence="3 4">SYP-B2174</strain>
    </source>
</reference>
<accession>A0A4Y9QST6</accession>
<evidence type="ECO:0000256" key="1">
    <source>
        <dbReference type="SAM" id="MobiDB-lite"/>
    </source>
</evidence>
<evidence type="ECO:0000313" key="3">
    <source>
        <dbReference type="EMBL" id="TFV95257.1"/>
    </source>
</evidence>
<gene>
    <name evidence="3" type="ORF">E4M00_14465</name>
</gene>
<dbReference type="Proteomes" id="UP000298127">
    <property type="component" value="Unassembled WGS sequence"/>
</dbReference>
<organism evidence="3 4">
    <name type="scientific">Orlajensenia leifsoniae</name>
    <dbReference type="NCBI Taxonomy" id="2561933"/>
    <lineage>
        <taxon>Bacteria</taxon>
        <taxon>Bacillati</taxon>
        <taxon>Actinomycetota</taxon>
        <taxon>Actinomycetes</taxon>
        <taxon>Micrococcales</taxon>
        <taxon>Microbacteriaceae</taxon>
        <taxon>Orlajensenia</taxon>
    </lineage>
</organism>
<feature type="region of interest" description="Disordered" evidence="1">
    <location>
        <begin position="39"/>
        <end position="60"/>
    </location>
</feature>
<evidence type="ECO:0000313" key="4">
    <source>
        <dbReference type="Proteomes" id="UP000298127"/>
    </source>
</evidence>
<dbReference type="Pfam" id="PF09851">
    <property type="entry name" value="SHOCT"/>
    <property type="match status" value="1"/>
</dbReference>
<evidence type="ECO:0000259" key="2">
    <source>
        <dbReference type="Pfam" id="PF09851"/>
    </source>
</evidence>
<proteinExistence type="predicted"/>